<dbReference type="Pfam" id="PF20935">
    <property type="entry name" value="DUF6847"/>
    <property type="match status" value="1"/>
</dbReference>
<protein>
    <recommendedName>
        <fullName evidence="4">Septicolysin</fullName>
    </recommendedName>
</protein>
<name>R4KBQ1_9FIRM</name>
<accession>R4KBQ1</accession>
<organism evidence="2 3">
    <name type="scientific">Desulfoscipio gibsoniae DSM 7213</name>
    <dbReference type="NCBI Taxonomy" id="767817"/>
    <lineage>
        <taxon>Bacteria</taxon>
        <taxon>Bacillati</taxon>
        <taxon>Bacillota</taxon>
        <taxon>Clostridia</taxon>
        <taxon>Eubacteriales</taxon>
        <taxon>Desulfallaceae</taxon>
        <taxon>Desulfoscipio</taxon>
    </lineage>
</organism>
<keyword evidence="3" id="KW-1185">Reference proteome</keyword>
<evidence type="ECO:0000313" key="2">
    <source>
        <dbReference type="EMBL" id="AGL00608.1"/>
    </source>
</evidence>
<proteinExistence type="predicted"/>
<dbReference type="EMBL" id="CP003273">
    <property type="protein sequence ID" value="AGL00608.1"/>
    <property type="molecule type" value="Genomic_DNA"/>
</dbReference>
<dbReference type="Gene3D" id="6.10.320.10">
    <property type="match status" value="1"/>
</dbReference>
<evidence type="ECO:0000256" key="1">
    <source>
        <dbReference type="SAM" id="Coils"/>
    </source>
</evidence>
<feature type="coiled-coil region" evidence="1">
    <location>
        <begin position="3"/>
        <end position="64"/>
    </location>
</feature>
<dbReference type="CDD" id="cd12208">
    <property type="entry name" value="DIP1984-like"/>
    <property type="match status" value="1"/>
</dbReference>
<dbReference type="InterPro" id="IPR047741">
    <property type="entry name" value="DIP1984-like"/>
</dbReference>
<evidence type="ECO:0008006" key="4">
    <source>
        <dbReference type="Google" id="ProtNLM"/>
    </source>
</evidence>
<dbReference type="AlphaFoldDB" id="R4KBQ1"/>
<dbReference type="HOGENOM" id="CLU_119822_0_0_9"/>
<evidence type="ECO:0000313" key="3">
    <source>
        <dbReference type="Proteomes" id="UP000013520"/>
    </source>
</evidence>
<dbReference type="NCBIfam" id="NF038048">
    <property type="entry name" value="DIP1984_fam"/>
    <property type="match status" value="1"/>
</dbReference>
<dbReference type="OrthoDB" id="3730241at2"/>
<sequence>MKLAEALLERKSIKEQLDTLRERLIHNVRIQEGDEPTEKPQELMEKINESVDRLEKMIININRINVRTKLSDGATIMEAIARRDMLKLRHDTLTAALQTATEPIIRLSRSEVKFQVTVDVKEMHRELDRMAKEYRELDASIQAVNWLTDYTEG</sequence>
<dbReference type="eggNOG" id="ENOG5032S2G">
    <property type="taxonomic scope" value="Bacteria"/>
</dbReference>
<dbReference type="KEGG" id="dgi:Desgi_1080"/>
<dbReference type="Proteomes" id="UP000013520">
    <property type="component" value="Chromosome"/>
</dbReference>
<reference evidence="2 3" key="1">
    <citation type="submission" date="2012-01" db="EMBL/GenBank/DDBJ databases">
        <title>Complete sequence of Desulfotomaculum gibsoniae DSM 7213.</title>
        <authorList>
            <consortium name="US DOE Joint Genome Institute"/>
            <person name="Lucas S."/>
            <person name="Han J."/>
            <person name="Lapidus A."/>
            <person name="Cheng J.-F."/>
            <person name="Goodwin L."/>
            <person name="Pitluck S."/>
            <person name="Peters L."/>
            <person name="Ovchinnikova G."/>
            <person name="Teshima H."/>
            <person name="Detter J.C."/>
            <person name="Han C."/>
            <person name="Tapia R."/>
            <person name="Land M."/>
            <person name="Hauser L."/>
            <person name="Kyrpides N."/>
            <person name="Ivanova N."/>
            <person name="Pagani I."/>
            <person name="Parshina S."/>
            <person name="Plugge C."/>
            <person name="Muyzer G."/>
            <person name="Kuever J."/>
            <person name="Ivanova A."/>
            <person name="Nazina T."/>
            <person name="Klenk H.-P."/>
            <person name="Brambilla E."/>
            <person name="Spring S."/>
            <person name="Stams A.F."/>
            <person name="Woyke T."/>
        </authorList>
    </citation>
    <scope>NUCLEOTIDE SEQUENCE [LARGE SCALE GENOMIC DNA]</scope>
    <source>
        <strain evidence="2 3">DSM 7213</strain>
    </source>
</reference>
<gene>
    <name evidence="2" type="ORF">Desgi_1080</name>
</gene>
<dbReference type="STRING" id="767817.Desgi_1080"/>
<keyword evidence="1" id="KW-0175">Coiled coil</keyword>